<dbReference type="EMBL" id="RFFG01000052">
    <property type="protein sequence ID" value="RMI40593.1"/>
    <property type="molecule type" value="Genomic_DNA"/>
</dbReference>
<dbReference type="InterPro" id="IPR000073">
    <property type="entry name" value="AB_hydrolase_1"/>
</dbReference>
<accession>A0A3M2LVL7</accession>
<dbReference type="OrthoDB" id="2987348at2"/>
<dbReference type="PANTHER" id="PTHR43329">
    <property type="entry name" value="EPOXIDE HYDROLASE"/>
    <property type="match status" value="1"/>
</dbReference>
<evidence type="ECO:0000313" key="4">
    <source>
        <dbReference type="Proteomes" id="UP000282674"/>
    </source>
</evidence>
<reference evidence="3 4" key="1">
    <citation type="submission" date="2018-10" db="EMBL/GenBank/DDBJ databases">
        <title>Isolation from soil.</title>
        <authorList>
            <person name="Hu J."/>
        </authorList>
    </citation>
    <scope>NUCLEOTIDE SEQUENCE [LARGE SCALE GENOMIC DNA]</scope>
    <source>
        <strain evidence="3 4">NEAU-Ht49</strain>
    </source>
</reference>
<evidence type="ECO:0000256" key="1">
    <source>
        <dbReference type="ARBA" id="ARBA00022801"/>
    </source>
</evidence>
<dbReference type="RefSeq" id="WP_122197072.1">
    <property type="nucleotide sequence ID" value="NZ_JBHSKC010000005.1"/>
</dbReference>
<protein>
    <submittedName>
        <fullName evidence="3">Alpha/beta hydrolase</fullName>
    </submittedName>
</protein>
<evidence type="ECO:0000259" key="2">
    <source>
        <dbReference type="Pfam" id="PF00561"/>
    </source>
</evidence>
<dbReference type="GO" id="GO:0016787">
    <property type="term" value="F:hydrolase activity"/>
    <property type="evidence" value="ECO:0007669"/>
    <property type="project" value="UniProtKB-KW"/>
</dbReference>
<dbReference type="Pfam" id="PF00561">
    <property type="entry name" value="Abhydrolase_1"/>
    <property type="match status" value="1"/>
</dbReference>
<dbReference type="PRINTS" id="PR00412">
    <property type="entry name" value="EPOXHYDRLASE"/>
</dbReference>
<dbReference type="Proteomes" id="UP000282674">
    <property type="component" value="Unassembled WGS sequence"/>
</dbReference>
<gene>
    <name evidence="3" type="ORF">EBO15_26045</name>
</gene>
<sequence>MTRDEPLASGLVTADGLEFGYLTSGPASGPLALCLHGFPDSAHTWRHLMPELAAAGYRAVAPFMRGYAPTAIPKDGAYQTGALAADANALHEVFGGEGDAVLIGHDWGASAAYAASASAPERWRRVVTLAVPPMGTILQAFFTYEQLKRSFYVFLMQTPLAAMAMTEDFVAGLWNDWSPGHAAADDVARFMECMATPAHMEAAIGYYRAMLDSSRHLPRYGAEQNATSAPGERPTLYLHGASDGCFGADALFADRDALTGHLPPDSRAELVPDAGHFLHLERPDEVNRRVLDWIGPARG</sequence>
<feature type="domain" description="AB hydrolase-1" evidence="2">
    <location>
        <begin position="33"/>
        <end position="283"/>
    </location>
</feature>
<dbReference type="Gene3D" id="3.40.50.1820">
    <property type="entry name" value="alpha/beta hydrolase"/>
    <property type="match status" value="1"/>
</dbReference>
<proteinExistence type="predicted"/>
<dbReference type="InterPro" id="IPR029058">
    <property type="entry name" value="AB_hydrolase_fold"/>
</dbReference>
<keyword evidence="4" id="KW-1185">Reference proteome</keyword>
<keyword evidence="1 3" id="KW-0378">Hydrolase</keyword>
<evidence type="ECO:0000313" key="3">
    <source>
        <dbReference type="EMBL" id="RMI40593.1"/>
    </source>
</evidence>
<name>A0A3M2LVL7_9ACTN</name>
<dbReference type="AlphaFoldDB" id="A0A3M2LVL7"/>
<dbReference type="SUPFAM" id="SSF53474">
    <property type="entry name" value="alpha/beta-Hydrolases"/>
    <property type="match status" value="1"/>
</dbReference>
<comment type="caution">
    <text evidence="3">The sequence shown here is derived from an EMBL/GenBank/DDBJ whole genome shotgun (WGS) entry which is preliminary data.</text>
</comment>
<dbReference type="InterPro" id="IPR000639">
    <property type="entry name" value="Epox_hydrolase-like"/>
</dbReference>
<organism evidence="3 4">
    <name type="scientific">Actinomadura harenae</name>
    <dbReference type="NCBI Taxonomy" id="2483351"/>
    <lineage>
        <taxon>Bacteria</taxon>
        <taxon>Bacillati</taxon>
        <taxon>Actinomycetota</taxon>
        <taxon>Actinomycetes</taxon>
        <taxon>Streptosporangiales</taxon>
        <taxon>Thermomonosporaceae</taxon>
        <taxon>Actinomadura</taxon>
    </lineage>
</organism>